<keyword evidence="8" id="KW-1185">Reference proteome</keyword>
<protein>
    <recommendedName>
        <fullName evidence="6">Ribosomal processing cysteine protease Prp</fullName>
    </recommendedName>
</protein>
<dbReference type="InterPro" id="IPR036764">
    <property type="entry name" value="Peptidase_Prp_sf"/>
</dbReference>
<comment type="caution">
    <text evidence="7">The sequence shown here is derived from an EMBL/GenBank/DDBJ whole genome shotgun (WGS) entry which is preliminary data.</text>
</comment>
<organism evidence="7 8">
    <name type="scientific">Laceyella putida</name>
    <dbReference type="NCBI Taxonomy" id="110101"/>
    <lineage>
        <taxon>Bacteria</taxon>
        <taxon>Bacillati</taxon>
        <taxon>Bacillota</taxon>
        <taxon>Bacilli</taxon>
        <taxon>Bacillales</taxon>
        <taxon>Thermoactinomycetaceae</taxon>
        <taxon>Laceyella</taxon>
    </lineage>
</organism>
<dbReference type="EMBL" id="JBHTBW010000019">
    <property type="protein sequence ID" value="MFC7440843.1"/>
    <property type="molecule type" value="Genomic_DNA"/>
</dbReference>
<dbReference type="RefSeq" id="WP_379864128.1">
    <property type="nucleotide sequence ID" value="NZ_JBHTBW010000019.1"/>
</dbReference>
<dbReference type="CDD" id="cd16332">
    <property type="entry name" value="Prp-like"/>
    <property type="match status" value="1"/>
</dbReference>
<evidence type="ECO:0000313" key="8">
    <source>
        <dbReference type="Proteomes" id="UP001596500"/>
    </source>
</evidence>
<keyword evidence="3" id="KW-0378">Hydrolase</keyword>
<dbReference type="PANTHER" id="PTHR39178">
    <property type="entry name" value="HYPOTHETICAL RIBOSOME-ASSOCIATED PROTEIN"/>
    <property type="match status" value="1"/>
</dbReference>
<evidence type="ECO:0000256" key="1">
    <source>
        <dbReference type="ARBA" id="ARBA00022517"/>
    </source>
</evidence>
<keyword evidence="4" id="KW-0788">Thiol protease</keyword>
<name>A0ABW2RIV7_9BACL</name>
<accession>A0ABW2RIV7</accession>
<reference evidence="8" key="1">
    <citation type="journal article" date="2019" name="Int. J. Syst. Evol. Microbiol.">
        <title>The Global Catalogue of Microorganisms (GCM) 10K type strain sequencing project: providing services to taxonomists for standard genome sequencing and annotation.</title>
        <authorList>
            <consortium name="The Broad Institute Genomics Platform"/>
            <consortium name="The Broad Institute Genome Sequencing Center for Infectious Disease"/>
            <person name="Wu L."/>
            <person name="Ma J."/>
        </authorList>
    </citation>
    <scope>NUCLEOTIDE SEQUENCE [LARGE SCALE GENOMIC DNA]</scope>
    <source>
        <strain evidence="8">CGMCC 1.12942</strain>
    </source>
</reference>
<sequence length="113" mass="12595">MIRILVERNATGQVERVLVKGHANFAEEGKDLVCAAVSGISIGMVNAIETMFGVQIHADDDGDGKVDCHLPRDVHDPETREKIHLLLEAMVVSLKNMADEFPKYVTIQERNRK</sequence>
<dbReference type="GO" id="GO:0008233">
    <property type="term" value="F:peptidase activity"/>
    <property type="evidence" value="ECO:0007669"/>
    <property type="project" value="UniProtKB-KW"/>
</dbReference>
<dbReference type="InterPro" id="IPR007422">
    <property type="entry name" value="Peptidase_Prp"/>
</dbReference>
<dbReference type="PANTHER" id="PTHR39178:SF1">
    <property type="entry name" value="RIBOSOMAL-PROCESSING CYSTEINE PROTEASE PRP"/>
    <property type="match status" value="1"/>
</dbReference>
<dbReference type="SUPFAM" id="SSF118010">
    <property type="entry name" value="TM1457-like"/>
    <property type="match status" value="1"/>
</dbReference>
<evidence type="ECO:0000256" key="2">
    <source>
        <dbReference type="ARBA" id="ARBA00022670"/>
    </source>
</evidence>
<evidence type="ECO:0000256" key="6">
    <source>
        <dbReference type="ARBA" id="ARBA00044538"/>
    </source>
</evidence>
<evidence type="ECO:0000256" key="3">
    <source>
        <dbReference type="ARBA" id="ARBA00022801"/>
    </source>
</evidence>
<evidence type="ECO:0000313" key="7">
    <source>
        <dbReference type="EMBL" id="MFC7440843.1"/>
    </source>
</evidence>
<evidence type="ECO:0000256" key="5">
    <source>
        <dbReference type="ARBA" id="ARBA00044503"/>
    </source>
</evidence>
<dbReference type="Gene3D" id="3.30.70.1490">
    <property type="entry name" value="Cysteine protease Prp"/>
    <property type="match status" value="1"/>
</dbReference>
<keyword evidence="2 7" id="KW-0645">Protease</keyword>
<keyword evidence="1" id="KW-0690">Ribosome biogenesis</keyword>
<dbReference type="Proteomes" id="UP001596500">
    <property type="component" value="Unassembled WGS sequence"/>
</dbReference>
<evidence type="ECO:0000256" key="4">
    <source>
        <dbReference type="ARBA" id="ARBA00022807"/>
    </source>
</evidence>
<gene>
    <name evidence="7" type="ORF">ACFQNG_06725</name>
</gene>
<dbReference type="GO" id="GO:0006508">
    <property type="term" value="P:proteolysis"/>
    <property type="evidence" value="ECO:0007669"/>
    <property type="project" value="UniProtKB-KW"/>
</dbReference>
<proteinExistence type="inferred from homology"/>
<comment type="similarity">
    <text evidence="5">Belongs to the Prp family.</text>
</comment>
<dbReference type="Pfam" id="PF04327">
    <property type="entry name" value="Peptidase_Prp"/>
    <property type="match status" value="1"/>
</dbReference>